<evidence type="ECO:0000313" key="2">
    <source>
        <dbReference type="Proteomes" id="UP001606300"/>
    </source>
</evidence>
<dbReference type="RefSeq" id="WP_394470481.1">
    <property type="nucleotide sequence ID" value="NZ_JBIGHY010000003.1"/>
</dbReference>
<evidence type="ECO:0000313" key="1">
    <source>
        <dbReference type="EMBL" id="MFG6414406.1"/>
    </source>
</evidence>
<sequence>MFTPARLRLTAALLAAVLGFAVALGETARELLEEPLAMQTPQR</sequence>
<dbReference type="Proteomes" id="UP001606300">
    <property type="component" value="Unassembled WGS sequence"/>
</dbReference>
<accession>A0ABW7EQV8</accession>
<reference evidence="1 2" key="1">
    <citation type="submission" date="2024-09" db="EMBL/GenBank/DDBJ databases">
        <title>Novel species of the genus Pelomonas and Roseateles isolated from streams.</title>
        <authorList>
            <person name="Lu H."/>
        </authorList>
    </citation>
    <scope>NUCLEOTIDE SEQUENCE [LARGE SCALE GENOMIC DNA]</scope>
    <source>
        <strain evidence="1 2">DC23W</strain>
    </source>
</reference>
<organism evidence="1 2">
    <name type="scientific">Pelomonas dachongensis</name>
    <dbReference type="NCBI Taxonomy" id="3299029"/>
    <lineage>
        <taxon>Bacteria</taxon>
        <taxon>Pseudomonadati</taxon>
        <taxon>Pseudomonadota</taxon>
        <taxon>Betaproteobacteria</taxon>
        <taxon>Burkholderiales</taxon>
        <taxon>Sphaerotilaceae</taxon>
        <taxon>Roseateles</taxon>
    </lineage>
</organism>
<comment type="caution">
    <text evidence="1">The sequence shown here is derived from an EMBL/GenBank/DDBJ whole genome shotgun (WGS) entry which is preliminary data.</text>
</comment>
<dbReference type="EMBL" id="JBIGHY010000003">
    <property type="protein sequence ID" value="MFG6414406.1"/>
    <property type="molecule type" value="Genomic_DNA"/>
</dbReference>
<protein>
    <submittedName>
        <fullName evidence="1">Uncharacterized protein</fullName>
    </submittedName>
</protein>
<proteinExistence type="predicted"/>
<keyword evidence="2" id="KW-1185">Reference proteome</keyword>
<gene>
    <name evidence="1" type="ORF">ACG02S_10915</name>
</gene>
<name>A0ABW7EQV8_9BURK</name>